<organism evidence="2 3">
    <name type="scientific">Paenibacillus swuensis</name>
    <dbReference type="NCBI Taxonomy" id="1178515"/>
    <lineage>
        <taxon>Bacteria</taxon>
        <taxon>Bacillati</taxon>
        <taxon>Bacillota</taxon>
        <taxon>Bacilli</taxon>
        <taxon>Bacillales</taxon>
        <taxon>Paenibacillaceae</taxon>
        <taxon>Paenibacillus</taxon>
    </lineage>
</organism>
<dbReference type="EMBL" id="CP011388">
    <property type="protein sequence ID" value="ANE48078.1"/>
    <property type="molecule type" value="Genomic_DNA"/>
</dbReference>
<proteinExistence type="predicted"/>
<dbReference type="PATRIC" id="fig|1178515.4.peg.3898"/>
<dbReference type="Pfam" id="PF09548">
    <property type="entry name" value="Spore_III_AB"/>
    <property type="match status" value="1"/>
</dbReference>
<name>A0A172TM17_9BACL</name>
<dbReference type="AlphaFoldDB" id="A0A172TM17"/>
<feature type="coiled-coil region" evidence="1">
    <location>
        <begin position="127"/>
        <end position="154"/>
    </location>
</feature>
<dbReference type="KEGG" id="pswu:SY83_19285"/>
<evidence type="ECO:0000313" key="2">
    <source>
        <dbReference type="EMBL" id="ANE48078.1"/>
    </source>
</evidence>
<dbReference type="PIRSF" id="PIRSF021435">
    <property type="entry name" value="SpoIIIAB"/>
    <property type="match status" value="1"/>
</dbReference>
<sequence>MMKLLGAVIIIAAGTLFGFIQSAKYANRPKEIRELIQALQRLETEIHYGFTPLPEALTALSEQATEPLSSLFRTASEQLKRQGMTAAEAMHEAVKVHWGATSMGKAEQQVMRQLGHTLGVSDRDNQIKHLRLAMNQLQSEEELAREQQRRYESMWKSLGALGGALVAILMY</sequence>
<accession>A0A172TM17</accession>
<keyword evidence="3" id="KW-1185">Reference proteome</keyword>
<reference evidence="2 3" key="1">
    <citation type="submission" date="2015-01" db="EMBL/GenBank/DDBJ databases">
        <title>Paenibacillus swuensis/DY6/whole genome sequencing.</title>
        <authorList>
            <person name="Kim M.K."/>
            <person name="Srinivasan S."/>
            <person name="Lee J.-J."/>
        </authorList>
    </citation>
    <scope>NUCLEOTIDE SEQUENCE [LARGE SCALE GENOMIC DNA]</scope>
    <source>
        <strain evidence="2 3">DY6</strain>
    </source>
</reference>
<dbReference type="InterPro" id="IPR014198">
    <property type="entry name" value="Spore_III_AB"/>
</dbReference>
<evidence type="ECO:0000313" key="3">
    <source>
        <dbReference type="Proteomes" id="UP000076927"/>
    </source>
</evidence>
<dbReference type="RefSeq" id="WP_068609490.1">
    <property type="nucleotide sequence ID" value="NZ_CP011388.1"/>
</dbReference>
<gene>
    <name evidence="2" type="ORF">SY83_19285</name>
</gene>
<dbReference type="STRING" id="1178515.SY83_19285"/>
<protein>
    <submittedName>
        <fullName evidence="2">Stage III sporulation protein AB</fullName>
    </submittedName>
</protein>
<dbReference type="NCBIfam" id="TIGR02833">
    <property type="entry name" value="spore_III_AB"/>
    <property type="match status" value="1"/>
</dbReference>
<evidence type="ECO:0000256" key="1">
    <source>
        <dbReference type="SAM" id="Coils"/>
    </source>
</evidence>
<keyword evidence="1" id="KW-0175">Coiled coil</keyword>
<dbReference type="OrthoDB" id="1957909at2"/>
<dbReference type="Proteomes" id="UP000076927">
    <property type="component" value="Chromosome"/>
</dbReference>